<gene>
    <name evidence="2" type="ORF">JOM49_005422</name>
</gene>
<dbReference type="EMBL" id="JAGGMS010000001">
    <property type="protein sequence ID" value="MBP2183896.1"/>
    <property type="molecule type" value="Genomic_DNA"/>
</dbReference>
<feature type="region of interest" description="Disordered" evidence="1">
    <location>
        <begin position="185"/>
        <end position="210"/>
    </location>
</feature>
<organism evidence="2 3">
    <name type="scientific">Amycolatopsis magusensis</name>
    <dbReference type="NCBI Taxonomy" id="882444"/>
    <lineage>
        <taxon>Bacteria</taxon>
        <taxon>Bacillati</taxon>
        <taxon>Actinomycetota</taxon>
        <taxon>Actinomycetes</taxon>
        <taxon>Pseudonocardiales</taxon>
        <taxon>Pseudonocardiaceae</taxon>
        <taxon>Amycolatopsis</taxon>
    </lineage>
</organism>
<feature type="region of interest" description="Disordered" evidence="1">
    <location>
        <begin position="254"/>
        <end position="277"/>
    </location>
</feature>
<comment type="caution">
    <text evidence="2">The sequence shown here is derived from an EMBL/GenBank/DDBJ whole genome shotgun (WGS) entry which is preliminary data.</text>
</comment>
<name>A0ABS4PZ96_9PSEU</name>
<dbReference type="Proteomes" id="UP000741013">
    <property type="component" value="Unassembled WGS sequence"/>
</dbReference>
<dbReference type="RefSeq" id="WP_209666980.1">
    <property type="nucleotide sequence ID" value="NZ_JAGGMS010000001.1"/>
</dbReference>
<sequence length="390" mass="43678">MLAVQYPAEPDVVREVEIRGLARTVGLTPHVPFDYTRFSGGRNLLDRAILLGEGREAIRVPRGHWFVVHPRPGKPLFEVLSDAVFRGAFAGADHTVAGRRAVAAAVAAEAHYHLGREIELRYLDAADHTSGMWAHPVMQAVIADIREQLRERDAELWEAVDPGEQQRWDRNRAVLPIIVRVRPEASRHGGTHGQARHAVPDTDTRGSRRHRGGRALCESASRPAPMPLGPVTVAPPDCPRCLTHLRRIAERHGLTLEVPPAPPPPHTDESDKAGPQTPSVAAELADLGEGWRLVQYTDSDRWWLQHDRIRGYIHRYTNLSGNKTGWEAFQFIGHGRYRHLDATSAAKHRPNSSYLWRSVALAVWGIATTPRHDTPNPTWTRSWRPPRNTS</sequence>
<evidence type="ECO:0000313" key="3">
    <source>
        <dbReference type="Proteomes" id="UP000741013"/>
    </source>
</evidence>
<reference evidence="2 3" key="1">
    <citation type="submission" date="2021-03" db="EMBL/GenBank/DDBJ databases">
        <title>Sequencing the genomes of 1000 actinobacteria strains.</title>
        <authorList>
            <person name="Klenk H.-P."/>
        </authorList>
    </citation>
    <scope>NUCLEOTIDE SEQUENCE [LARGE SCALE GENOMIC DNA]</scope>
    <source>
        <strain evidence="2 3">DSM 45510</strain>
    </source>
</reference>
<evidence type="ECO:0000313" key="2">
    <source>
        <dbReference type="EMBL" id="MBP2183896.1"/>
    </source>
</evidence>
<protein>
    <submittedName>
        <fullName evidence="2">Uncharacterized protein</fullName>
    </submittedName>
</protein>
<accession>A0ABS4PZ96</accession>
<keyword evidence="3" id="KW-1185">Reference proteome</keyword>
<proteinExistence type="predicted"/>
<evidence type="ECO:0000256" key="1">
    <source>
        <dbReference type="SAM" id="MobiDB-lite"/>
    </source>
</evidence>